<keyword evidence="6" id="KW-0645">Protease</keyword>
<dbReference type="EC" id="3.4.16.4" evidence="4"/>
<evidence type="ECO:0000256" key="6">
    <source>
        <dbReference type="ARBA" id="ARBA00022670"/>
    </source>
</evidence>
<evidence type="ECO:0000313" key="19">
    <source>
        <dbReference type="Proteomes" id="UP000027647"/>
    </source>
</evidence>
<comment type="caution">
    <text evidence="18">The sequence shown here is derived from an EMBL/GenBank/DDBJ whole genome shotgun (WGS) entry which is preliminary data.</text>
</comment>
<dbReference type="Pfam" id="PF00768">
    <property type="entry name" value="Peptidase_S11"/>
    <property type="match status" value="1"/>
</dbReference>
<feature type="active site" evidence="13">
    <location>
        <position position="124"/>
    </location>
</feature>
<keyword evidence="9" id="KW-0133">Cell shape</keyword>
<dbReference type="GO" id="GO:0006508">
    <property type="term" value="P:proteolysis"/>
    <property type="evidence" value="ECO:0007669"/>
    <property type="project" value="UniProtKB-KW"/>
</dbReference>
<evidence type="ECO:0000256" key="16">
    <source>
        <dbReference type="SAM" id="SignalP"/>
    </source>
</evidence>
<evidence type="ECO:0000256" key="12">
    <source>
        <dbReference type="ARBA" id="ARBA00034000"/>
    </source>
</evidence>
<protein>
    <recommendedName>
        <fullName evidence="4">serine-type D-Ala-D-Ala carboxypeptidase</fullName>
        <ecNumber evidence="4">3.4.16.4</ecNumber>
    </recommendedName>
</protein>
<evidence type="ECO:0000259" key="17">
    <source>
        <dbReference type="SMART" id="SM00936"/>
    </source>
</evidence>
<dbReference type="Pfam" id="PF07943">
    <property type="entry name" value="PBP5_C"/>
    <property type="match status" value="1"/>
</dbReference>
<feature type="active site" description="Acyl-ester intermediate" evidence="13">
    <location>
        <position position="61"/>
    </location>
</feature>
<keyword evidence="19" id="KW-1185">Reference proteome</keyword>
<dbReference type="PANTHER" id="PTHR21581">
    <property type="entry name" value="D-ALANYL-D-ALANINE CARBOXYPEPTIDASE"/>
    <property type="match status" value="1"/>
</dbReference>
<evidence type="ECO:0000256" key="8">
    <source>
        <dbReference type="ARBA" id="ARBA00022801"/>
    </source>
</evidence>
<keyword evidence="7 16" id="KW-0732">Signal</keyword>
<proteinExistence type="inferred from homology"/>
<evidence type="ECO:0000256" key="9">
    <source>
        <dbReference type="ARBA" id="ARBA00022960"/>
    </source>
</evidence>
<evidence type="ECO:0000256" key="5">
    <source>
        <dbReference type="ARBA" id="ARBA00022645"/>
    </source>
</evidence>
<dbReference type="InterPro" id="IPR012338">
    <property type="entry name" value="Beta-lactam/transpept-like"/>
</dbReference>
<evidence type="ECO:0000256" key="11">
    <source>
        <dbReference type="ARBA" id="ARBA00023316"/>
    </source>
</evidence>
<keyword evidence="5" id="KW-0121">Carboxypeptidase</keyword>
<reference evidence="18 19" key="1">
    <citation type="submission" date="2014-04" db="EMBL/GenBank/DDBJ databases">
        <title>A comprehensive comparison of genomes of Erythrobacter spp. strains.</title>
        <authorList>
            <person name="Zheng Q."/>
        </authorList>
    </citation>
    <scope>NUCLEOTIDE SEQUENCE [LARGE SCALE GENOMIC DNA]</scope>
    <source>
        <strain evidence="18 19">DSM 6997</strain>
    </source>
</reference>
<evidence type="ECO:0000256" key="10">
    <source>
        <dbReference type="ARBA" id="ARBA00022984"/>
    </source>
</evidence>
<dbReference type="PRINTS" id="PR00725">
    <property type="entry name" value="DADACBPTASE1"/>
</dbReference>
<organism evidence="18 19">
    <name type="scientific">Erythrobacter longus</name>
    <dbReference type="NCBI Taxonomy" id="1044"/>
    <lineage>
        <taxon>Bacteria</taxon>
        <taxon>Pseudomonadati</taxon>
        <taxon>Pseudomonadota</taxon>
        <taxon>Alphaproteobacteria</taxon>
        <taxon>Sphingomonadales</taxon>
        <taxon>Erythrobacteraceae</taxon>
        <taxon>Erythrobacter/Porphyrobacter group</taxon>
        <taxon>Erythrobacter</taxon>
    </lineage>
</organism>
<dbReference type="SMART" id="SM00936">
    <property type="entry name" value="PBP5_C"/>
    <property type="match status" value="1"/>
</dbReference>
<evidence type="ECO:0000256" key="3">
    <source>
        <dbReference type="ARBA" id="ARBA00007164"/>
    </source>
</evidence>
<name>A0A074M9F7_ERYLO</name>
<evidence type="ECO:0000256" key="14">
    <source>
        <dbReference type="PIRSR" id="PIRSR618044-2"/>
    </source>
</evidence>
<feature type="chain" id="PRO_5001697054" description="serine-type D-Ala-D-Ala carboxypeptidase" evidence="16">
    <location>
        <begin position="23"/>
        <end position="384"/>
    </location>
</feature>
<dbReference type="SUPFAM" id="SSF69189">
    <property type="entry name" value="Penicillin-binding protein associated domain"/>
    <property type="match status" value="1"/>
</dbReference>
<dbReference type="InterPro" id="IPR037167">
    <property type="entry name" value="Peptidase_S11_C_sf"/>
</dbReference>
<keyword evidence="8" id="KW-0378">Hydrolase</keyword>
<dbReference type="InterPro" id="IPR001967">
    <property type="entry name" value="Peptidase_S11_N"/>
</dbReference>
<dbReference type="InterPro" id="IPR018044">
    <property type="entry name" value="Peptidase_S11"/>
</dbReference>
<feature type="active site" description="Acyl-ester intermediate" evidence="13">
    <location>
        <position position="64"/>
    </location>
</feature>
<accession>A0A074M9F7</accession>
<dbReference type="AlphaFoldDB" id="A0A074M9F7"/>
<evidence type="ECO:0000256" key="15">
    <source>
        <dbReference type="RuleBase" id="RU004016"/>
    </source>
</evidence>
<comment type="catalytic activity">
    <reaction evidence="12">
        <text>Preferential cleavage: (Ac)2-L-Lys-D-Ala-|-D-Ala. Also transpeptidation of peptidyl-alanyl moieties that are N-acyl substituents of D-alanine.</text>
        <dbReference type="EC" id="3.4.16.4"/>
    </reaction>
</comment>
<dbReference type="EMBL" id="JMIW01000001">
    <property type="protein sequence ID" value="KEO91446.1"/>
    <property type="molecule type" value="Genomic_DNA"/>
</dbReference>
<dbReference type="GO" id="GO:0009252">
    <property type="term" value="P:peptidoglycan biosynthetic process"/>
    <property type="evidence" value="ECO:0007669"/>
    <property type="project" value="UniProtKB-UniPathway"/>
</dbReference>
<evidence type="ECO:0000256" key="1">
    <source>
        <dbReference type="ARBA" id="ARBA00003217"/>
    </source>
</evidence>
<comment type="function">
    <text evidence="1">Removes C-terminal D-alanyl residues from sugar-peptide cell wall precursors.</text>
</comment>
<evidence type="ECO:0000256" key="4">
    <source>
        <dbReference type="ARBA" id="ARBA00012448"/>
    </source>
</evidence>
<comment type="pathway">
    <text evidence="2">Cell wall biogenesis; peptidoglycan biosynthesis.</text>
</comment>
<dbReference type="Proteomes" id="UP000027647">
    <property type="component" value="Unassembled WGS sequence"/>
</dbReference>
<dbReference type="GO" id="GO:0071555">
    <property type="term" value="P:cell wall organization"/>
    <property type="evidence" value="ECO:0007669"/>
    <property type="project" value="UniProtKB-KW"/>
</dbReference>
<dbReference type="PANTHER" id="PTHR21581:SF6">
    <property type="entry name" value="TRAFFICKING PROTEIN PARTICLE COMPLEX SUBUNIT 12"/>
    <property type="match status" value="1"/>
</dbReference>
<keyword evidence="10" id="KW-0573">Peptidoglycan synthesis</keyword>
<gene>
    <name evidence="18" type="ORF">EH31_01920</name>
</gene>
<sequence>MRFLGILAIALLGAVLPGTALGQSPAPIGSEEDVPIALLVDVTSDQVLFAREADRRFVPASITKVMTLFHAFELIEEGNLDPRQQFQMAPETWEEWYRKGSTMFIGAEDRVLVDDLLMGIANVSANDGSIALAEGQAGSVENWLDGMNSRARALGMTNSHFGTPNGWPDEGRTFTNAFDLVKLAKAIARRHPEKYARYVGRNGFRYNNIAQNNRDPMIGRVKGADGMKTGYTNESGLGYLGSAKRGDQRLVVVVAGTNRQDIRAAAARGLIEWGFAAFDRVQVARKGQWVGSARVQNGDARSVSLETVQPVFVNVPVGSERDVKLSIAYDGPLRAPIAAGSRVATLVVEVPGGEPARIPLVAQDAVGEAGFFTRIWNGIAGWFS</sequence>
<dbReference type="Gene3D" id="2.60.410.10">
    <property type="entry name" value="D-Ala-D-Ala carboxypeptidase, C-terminal domain"/>
    <property type="match status" value="1"/>
</dbReference>
<dbReference type="SUPFAM" id="SSF56601">
    <property type="entry name" value="beta-lactamase/transpeptidase-like"/>
    <property type="match status" value="1"/>
</dbReference>
<dbReference type="STRING" id="1044.EH31_01920"/>
<dbReference type="InterPro" id="IPR015956">
    <property type="entry name" value="Peniciliin-bd_prot_C_sf"/>
</dbReference>
<dbReference type="UniPathway" id="UPA00219"/>
<evidence type="ECO:0000256" key="2">
    <source>
        <dbReference type="ARBA" id="ARBA00004752"/>
    </source>
</evidence>
<feature type="binding site" evidence="14">
    <location>
        <position position="228"/>
    </location>
    <ligand>
        <name>substrate</name>
    </ligand>
</feature>
<keyword evidence="11" id="KW-0961">Cell wall biogenesis/degradation</keyword>
<evidence type="ECO:0000256" key="13">
    <source>
        <dbReference type="PIRSR" id="PIRSR618044-1"/>
    </source>
</evidence>
<evidence type="ECO:0000313" key="18">
    <source>
        <dbReference type="EMBL" id="KEO91446.1"/>
    </source>
</evidence>
<dbReference type="GO" id="GO:0009002">
    <property type="term" value="F:serine-type D-Ala-D-Ala carboxypeptidase activity"/>
    <property type="evidence" value="ECO:0007669"/>
    <property type="project" value="UniProtKB-EC"/>
</dbReference>
<dbReference type="eggNOG" id="COG1686">
    <property type="taxonomic scope" value="Bacteria"/>
</dbReference>
<feature type="domain" description="Peptidase S11 D-Ala-D-Ala carboxypeptidase A C-terminal" evidence="17">
    <location>
        <begin position="278"/>
        <end position="368"/>
    </location>
</feature>
<dbReference type="InterPro" id="IPR012907">
    <property type="entry name" value="Peptidase_S11_C"/>
</dbReference>
<dbReference type="Gene3D" id="3.40.710.10">
    <property type="entry name" value="DD-peptidase/beta-lactamase superfamily"/>
    <property type="match status" value="1"/>
</dbReference>
<evidence type="ECO:0000256" key="7">
    <source>
        <dbReference type="ARBA" id="ARBA00022729"/>
    </source>
</evidence>
<feature type="signal peptide" evidence="16">
    <location>
        <begin position="1"/>
        <end position="22"/>
    </location>
</feature>
<dbReference type="GO" id="GO:0008360">
    <property type="term" value="P:regulation of cell shape"/>
    <property type="evidence" value="ECO:0007669"/>
    <property type="project" value="UniProtKB-KW"/>
</dbReference>
<comment type="similarity">
    <text evidence="3 15">Belongs to the peptidase S11 family.</text>
</comment>